<keyword evidence="3" id="KW-1185">Reference proteome</keyword>
<organism evidence="2 3">
    <name type="scientific">Miscanthus lutarioriparius</name>
    <dbReference type="NCBI Taxonomy" id="422564"/>
    <lineage>
        <taxon>Eukaryota</taxon>
        <taxon>Viridiplantae</taxon>
        <taxon>Streptophyta</taxon>
        <taxon>Embryophyta</taxon>
        <taxon>Tracheophyta</taxon>
        <taxon>Spermatophyta</taxon>
        <taxon>Magnoliopsida</taxon>
        <taxon>Liliopsida</taxon>
        <taxon>Poales</taxon>
        <taxon>Poaceae</taxon>
        <taxon>PACMAD clade</taxon>
        <taxon>Panicoideae</taxon>
        <taxon>Andropogonodae</taxon>
        <taxon>Andropogoneae</taxon>
        <taxon>Saccharinae</taxon>
        <taxon>Miscanthus</taxon>
    </lineage>
</organism>
<sequence>MVLQSSSLELSQYLPVLLKLVVLVYAVLCLGELLHRWSSGGRCSLSLWCPPEQQAAKPGASLQCSAVLGANRRLMMQNQSSSAAAPSKALLFSGSTKQGLHGWRVAAQPEGAGDDSLEAAKCMFHILYANARWDLLPVDDPKKIRLGLMDLLS</sequence>
<keyword evidence="1" id="KW-1133">Transmembrane helix</keyword>
<feature type="transmembrane region" description="Helical" evidence="1">
    <location>
        <begin position="12"/>
        <end position="34"/>
    </location>
</feature>
<protein>
    <submittedName>
        <fullName evidence="2">Uncharacterized protein</fullName>
    </submittedName>
</protein>
<dbReference type="AlphaFoldDB" id="A0A811PRT0"/>
<accession>A0A811PRT0</accession>
<evidence type="ECO:0000313" key="2">
    <source>
        <dbReference type="EMBL" id="CAD6245101.1"/>
    </source>
</evidence>
<keyword evidence="1" id="KW-0812">Transmembrane</keyword>
<name>A0A811PRT0_9POAL</name>
<dbReference type="EMBL" id="CAJGYO010000007">
    <property type="protein sequence ID" value="CAD6245101.1"/>
    <property type="molecule type" value="Genomic_DNA"/>
</dbReference>
<evidence type="ECO:0000256" key="1">
    <source>
        <dbReference type="SAM" id="Phobius"/>
    </source>
</evidence>
<dbReference type="Proteomes" id="UP000604825">
    <property type="component" value="Unassembled WGS sequence"/>
</dbReference>
<keyword evidence="1" id="KW-0472">Membrane</keyword>
<gene>
    <name evidence="2" type="ORF">NCGR_LOCUS29565</name>
</gene>
<evidence type="ECO:0000313" key="3">
    <source>
        <dbReference type="Proteomes" id="UP000604825"/>
    </source>
</evidence>
<reference evidence="2" key="1">
    <citation type="submission" date="2020-10" db="EMBL/GenBank/DDBJ databases">
        <authorList>
            <person name="Han B."/>
            <person name="Lu T."/>
            <person name="Zhao Q."/>
            <person name="Huang X."/>
            <person name="Zhao Y."/>
        </authorList>
    </citation>
    <scope>NUCLEOTIDE SEQUENCE</scope>
</reference>
<proteinExistence type="predicted"/>
<comment type="caution">
    <text evidence="2">The sequence shown here is derived from an EMBL/GenBank/DDBJ whole genome shotgun (WGS) entry which is preliminary data.</text>
</comment>